<dbReference type="InterPro" id="IPR020556">
    <property type="entry name" value="Amidase_CS"/>
</dbReference>
<dbReference type="EMBL" id="JACKXE010000001">
    <property type="protein sequence ID" value="MBB6626867.1"/>
    <property type="molecule type" value="Genomic_DNA"/>
</dbReference>
<dbReference type="GO" id="GO:0004040">
    <property type="term" value="F:amidase activity"/>
    <property type="evidence" value="ECO:0007669"/>
    <property type="project" value="UniProtKB-EC"/>
</dbReference>
<dbReference type="EC" id="3.5.1.4" evidence="4"/>
<dbReference type="InterPro" id="IPR036928">
    <property type="entry name" value="AS_sf"/>
</dbReference>
<dbReference type="Proteomes" id="UP000523955">
    <property type="component" value="Unassembled WGS sequence"/>
</dbReference>
<organism evidence="4 5">
    <name type="scientific">Nocardioides luti</name>
    <dbReference type="NCBI Taxonomy" id="2761101"/>
    <lineage>
        <taxon>Bacteria</taxon>
        <taxon>Bacillati</taxon>
        <taxon>Actinomycetota</taxon>
        <taxon>Actinomycetes</taxon>
        <taxon>Propionibacteriales</taxon>
        <taxon>Nocardioidaceae</taxon>
        <taxon>Nocardioides</taxon>
    </lineage>
</organism>
<dbReference type="Gene3D" id="3.90.1300.10">
    <property type="entry name" value="Amidase signature (AS) domain"/>
    <property type="match status" value="1"/>
</dbReference>
<comment type="similarity">
    <text evidence="1">Belongs to the amidase family.</text>
</comment>
<comment type="caution">
    <text evidence="4">The sequence shown here is derived from an EMBL/GenBank/DDBJ whole genome shotgun (WGS) entry which is preliminary data.</text>
</comment>
<dbReference type="RefSeq" id="WP_185252092.1">
    <property type="nucleotide sequence ID" value="NZ_JACKXE010000001.1"/>
</dbReference>
<protein>
    <submittedName>
        <fullName evidence="4">Amidase</fullName>
        <ecNumber evidence="4">3.5.1.4</ecNumber>
    </submittedName>
</protein>
<dbReference type="PANTHER" id="PTHR11895">
    <property type="entry name" value="TRANSAMIDASE"/>
    <property type="match status" value="1"/>
</dbReference>
<evidence type="ECO:0000313" key="4">
    <source>
        <dbReference type="EMBL" id="MBB6626867.1"/>
    </source>
</evidence>
<dbReference type="PANTHER" id="PTHR11895:SF7">
    <property type="entry name" value="GLUTAMYL-TRNA(GLN) AMIDOTRANSFERASE SUBUNIT A, MITOCHONDRIAL"/>
    <property type="match status" value="1"/>
</dbReference>
<evidence type="ECO:0000259" key="3">
    <source>
        <dbReference type="Pfam" id="PF01425"/>
    </source>
</evidence>
<evidence type="ECO:0000256" key="1">
    <source>
        <dbReference type="ARBA" id="ARBA00009199"/>
    </source>
</evidence>
<dbReference type="PROSITE" id="PS00571">
    <property type="entry name" value="AMIDASES"/>
    <property type="match status" value="1"/>
</dbReference>
<evidence type="ECO:0000256" key="2">
    <source>
        <dbReference type="SAM" id="MobiDB-lite"/>
    </source>
</evidence>
<dbReference type="InterPro" id="IPR000120">
    <property type="entry name" value="Amidase"/>
</dbReference>
<evidence type="ECO:0000313" key="5">
    <source>
        <dbReference type="Proteomes" id="UP000523955"/>
    </source>
</evidence>
<keyword evidence="5" id="KW-1185">Reference proteome</keyword>
<dbReference type="AlphaFoldDB" id="A0A7X0REP8"/>
<accession>A0A7X0REP8</accession>
<sequence>MTDLSRLGVTETVRLTTQRDLTARLVVEEALGRIADADPRLNAFSRVLADEARAEASARDDQLAGGAAPGPLHGVPIAVKEEIDVAGTVTTYGGEANSTPVAADAELVRRLRAAGAVIVGKTTMPEFGAFPYTESASRGLTRNPWDHARTPGGSSGGTASAVSAGLVPVAIGGDGGGSIRIPSACCGLFGLKPQRGRVTTSPEPHLWWALGTAGPLTRTVLDSAVVYDAIRGNLDTDLYRAGGTESFTEAAQREPGRLRIGWTTKPVTLGVKPDPLHVQVLEDTVRLLTELGHDVVEVDPRYPDPTAAFVPQFFAGIRTEADQVEHFERLERRTRETYRLGSWVRPGVVRWALKETEKISAKANLVFQDVDVLLTPTIAHRPPPVGQLDGAGTVLASLRAMPAIAYAALWNVAGNPAAAVPCGTGPDGLPTSVQLVGRTDDEATLFSLAAQVEKARPWPLLAGDDA</sequence>
<dbReference type="Pfam" id="PF01425">
    <property type="entry name" value="Amidase"/>
    <property type="match status" value="1"/>
</dbReference>
<reference evidence="4 5" key="1">
    <citation type="submission" date="2020-08" db="EMBL/GenBank/DDBJ databases">
        <authorList>
            <person name="Seo M.-J."/>
        </authorList>
    </citation>
    <scope>NUCLEOTIDE SEQUENCE [LARGE SCALE GENOMIC DNA]</scope>
    <source>
        <strain evidence="4 5">KIGAM211</strain>
    </source>
</reference>
<proteinExistence type="inferred from homology"/>
<feature type="domain" description="Amidase" evidence="3">
    <location>
        <begin position="26"/>
        <end position="445"/>
    </location>
</feature>
<gene>
    <name evidence="4" type="ORF">H5V45_05990</name>
</gene>
<dbReference type="InterPro" id="IPR023631">
    <property type="entry name" value="Amidase_dom"/>
</dbReference>
<feature type="region of interest" description="Disordered" evidence="2">
    <location>
        <begin position="136"/>
        <end position="159"/>
    </location>
</feature>
<keyword evidence="4" id="KW-0378">Hydrolase</keyword>
<dbReference type="SUPFAM" id="SSF75304">
    <property type="entry name" value="Amidase signature (AS) enzymes"/>
    <property type="match status" value="1"/>
</dbReference>
<dbReference type="NCBIfam" id="NF009119">
    <property type="entry name" value="PRK12470.1"/>
    <property type="match status" value="1"/>
</dbReference>
<name>A0A7X0REP8_9ACTN</name>